<dbReference type="OrthoDB" id="9153551at2"/>
<dbReference type="Proteomes" id="UP000439994">
    <property type="component" value="Unassembled WGS sequence"/>
</dbReference>
<dbReference type="AlphaFoldDB" id="A0A6N8F9T2"/>
<keyword evidence="1" id="KW-0812">Transmembrane</keyword>
<reference evidence="2 3" key="1">
    <citation type="submission" date="2019-11" db="EMBL/GenBank/DDBJ databases">
        <title>P. haliotis isolates from Z. marina roots.</title>
        <authorList>
            <person name="Cohen M."/>
            <person name="Jospin G."/>
            <person name="Eisen J.A."/>
            <person name="Coil D.A."/>
        </authorList>
    </citation>
    <scope>NUCLEOTIDE SEQUENCE [LARGE SCALE GENOMIC DNA]</scope>
    <source>
        <strain evidence="2 3">UCD-MCMsp1aY</strain>
    </source>
</reference>
<organism evidence="2 3">
    <name type="scientific">Psychrosphaera haliotis</name>
    <dbReference type="NCBI Taxonomy" id="555083"/>
    <lineage>
        <taxon>Bacteria</taxon>
        <taxon>Pseudomonadati</taxon>
        <taxon>Pseudomonadota</taxon>
        <taxon>Gammaproteobacteria</taxon>
        <taxon>Alteromonadales</taxon>
        <taxon>Pseudoalteromonadaceae</taxon>
        <taxon>Psychrosphaera</taxon>
    </lineage>
</organism>
<feature type="transmembrane region" description="Helical" evidence="1">
    <location>
        <begin position="31"/>
        <end position="52"/>
    </location>
</feature>
<feature type="transmembrane region" description="Helical" evidence="1">
    <location>
        <begin position="128"/>
        <end position="147"/>
    </location>
</feature>
<keyword evidence="1" id="KW-0472">Membrane</keyword>
<name>A0A6N8F9T2_9GAMM</name>
<accession>A0A6N8F9T2</accession>
<proteinExistence type="predicted"/>
<sequence length="228" mass="25706">MYLFGFWGTFNVNVLEYIALTDVIKNALYPLIYSSIFIVFGLTIGNVVTAPLSKKMPAGGGKDLPEAKYFRWFFRLMALVIVAFALYLIFFEVGNTRWFKVAVFLSVPVIIMIGDAEFAKDYINNKQLRVLVVSILSVTLLYSYGWGAVHAERAKVSDQIFKINGKISNQKYVGWAGGFLFLWDNSKGTIVVKSKSTIKSMELTMPVKSAIIDLSRAEKPNKKLKQDK</sequence>
<comment type="caution">
    <text evidence="2">The sequence shown here is derived from an EMBL/GenBank/DDBJ whole genome shotgun (WGS) entry which is preliminary data.</text>
</comment>
<gene>
    <name evidence="2" type="ORF">GNP35_12305</name>
</gene>
<evidence type="ECO:0000256" key="1">
    <source>
        <dbReference type="SAM" id="Phobius"/>
    </source>
</evidence>
<feature type="transmembrane region" description="Helical" evidence="1">
    <location>
        <begin position="97"/>
        <end position="116"/>
    </location>
</feature>
<protein>
    <submittedName>
        <fullName evidence="2">Uncharacterized protein</fullName>
    </submittedName>
</protein>
<evidence type="ECO:0000313" key="3">
    <source>
        <dbReference type="Proteomes" id="UP000439994"/>
    </source>
</evidence>
<dbReference type="RefSeq" id="WP_155696394.1">
    <property type="nucleotide sequence ID" value="NZ_WOCD01000005.1"/>
</dbReference>
<dbReference type="EMBL" id="WOCD01000005">
    <property type="protein sequence ID" value="MUH73193.1"/>
    <property type="molecule type" value="Genomic_DNA"/>
</dbReference>
<keyword evidence="3" id="KW-1185">Reference proteome</keyword>
<feature type="transmembrane region" description="Helical" evidence="1">
    <location>
        <begin position="72"/>
        <end position="91"/>
    </location>
</feature>
<keyword evidence="1" id="KW-1133">Transmembrane helix</keyword>
<evidence type="ECO:0000313" key="2">
    <source>
        <dbReference type="EMBL" id="MUH73193.1"/>
    </source>
</evidence>